<accession>A0AAE1H806</accession>
<protein>
    <submittedName>
        <fullName evidence="1">Uncharacterized protein</fullName>
    </submittedName>
</protein>
<reference evidence="1" key="2">
    <citation type="journal article" date="2023" name="BMC Genomics">
        <title>Pest status, molecular evolution, and epigenetic factors derived from the genome assembly of Frankliniella fusca, a thysanopteran phytovirus vector.</title>
        <authorList>
            <person name="Catto M.A."/>
            <person name="Labadie P.E."/>
            <person name="Jacobson A.L."/>
            <person name="Kennedy G.G."/>
            <person name="Srinivasan R."/>
            <person name="Hunt B.G."/>
        </authorList>
    </citation>
    <scope>NUCLEOTIDE SEQUENCE</scope>
    <source>
        <strain evidence="1">PL_HMW_Pooled</strain>
    </source>
</reference>
<sequence length="80" mass="8960">MWPASAQQFRVANCPAALPPHYREPSRLPAARRMSLELQEVADALSRGPVEPDRLARSMLLAMRRGSECLEDFLRALMPG</sequence>
<proteinExistence type="predicted"/>
<evidence type="ECO:0000313" key="1">
    <source>
        <dbReference type="EMBL" id="KAK3916497.1"/>
    </source>
</evidence>
<gene>
    <name evidence="1" type="ORF">KUF71_025642</name>
</gene>
<dbReference type="EMBL" id="JAHWGI010000533">
    <property type="protein sequence ID" value="KAK3916497.1"/>
    <property type="molecule type" value="Genomic_DNA"/>
</dbReference>
<dbReference type="AlphaFoldDB" id="A0AAE1H806"/>
<evidence type="ECO:0000313" key="2">
    <source>
        <dbReference type="Proteomes" id="UP001219518"/>
    </source>
</evidence>
<comment type="caution">
    <text evidence="1">The sequence shown here is derived from an EMBL/GenBank/DDBJ whole genome shotgun (WGS) entry which is preliminary data.</text>
</comment>
<reference evidence="1" key="1">
    <citation type="submission" date="2021-07" db="EMBL/GenBank/DDBJ databases">
        <authorList>
            <person name="Catto M.A."/>
            <person name="Jacobson A."/>
            <person name="Kennedy G."/>
            <person name="Labadie P."/>
            <person name="Hunt B.G."/>
            <person name="Srinivasan R."/>
        </authorList>
    </citation>
    <scope>NUCLEOTIDE SEQUENCE</scope>
    <source>
        <strain evidence="1">PL_HMW_Pooled</strain>
        <tissue evidence="1">Head</tissue>
    </source>
</reference>
<keyword evidence="2" id="KW-1185">Reference proteome</keyword>
<name>A0AAE1H806_9NEOP</name>
<dbReference type="Proteomes" id="UP001219518">
    <property type="component" value="Unassembled WGS sequence"/>
</dbReference>
<organism evidence="1 2">
    <name type="scientific">Frankliniella fusca</name>
    <dbReference type="NCBI Taxonomy" id="407009"/>
    <lineage>
        <taxon>Eukaryota</taxon>
        <taxon>Metazoa</taxon>
        <taxon>Ecdysozoa</taxon>
        <taxon>Arthropoda</taxon>
        <taxon>Hexapoda</taxon>
        <taxon>Insecta</taxon>
        <taxon>Pterygota</taxon>
        <taxon>Neoptera</taxon>
        <taxon>Paraneoptera</taxon>
        <taxon>Thysanoptera</taxon>
        <taxon>Terebrantia</taxon>
        <taxon>Thripoidea</taxon>
        <taxon>Thripidae</taxon>
        <taxon>Frankliniella</taxon>
    </lineage>
</organism>